<dbReference type="PROSITE" id="PS50297">
    <property type="entry name" value="ANK_REP_REGION"/>
    <property type="match status" value="1"/>
</dbReference>
<dbReference type="InParanoid" id="A0A2P6NVY2"/>
<evidence type="ECO:0000313" key="7">
    <source>
        <dbReference type="EMBL" id="PRP88127.1"/>
    </source>
</evidence>
<keyword evidence="5" id="KW-0472">Membrane</keyword>
<feature type="compositionally biased region" description="Low complexity" evidence="4">
    <location>
        <begin position="899"/>
        <end position="909"/>
    </location>
</feature>
<feature type="region of interest" description="Disordered" evidence="4">
    <location>
        <begin position="949"/>
        <end position="1038"/>
    </location>
</feature>
<keyword evidence="6" id="KW-0732">Signal</keyword>
<feature type="chain" id="PRO_5015107091" evidence="6">
    <location>
        <begin position="22"/>
        <end position="1296"/>
    </location>
</feature>
<dbReference type="OrthoDB" id="194358at2759"/>
<name>A0A2P6NVY2_9EUKA</name>
<dbReference type="Pfam" id="PF12796">
    <property type="entry name" value="Ank_2"/>
    <property type="match status" value="1"/>
</dbReference>
<dbReference type="SMART" id="SM00248">
    <property type="entry name" value="ANK"/>
    <property type="match status" value="1"/>
</dbReference>
<evidence type="ECO:0000256" key="3">
    <source>
        <dbReference type="PROSITE-ProRule" id="PRU00023"/>
    </source>
</evidence>
<dbReference type="InterPro" id="IPR036770">
    <property type="entry name" value="Ankyrin_rpt-contain_sf"/>
</dbReference>
<accession>A0A2P6NVY2</accession>
<feature type="compositionally biased region" description="Acidic residues" evidence="4">
    <location>
        <begin position="882"/>
        <end position="892"/>
    </location>
</feature>
<keyword evidence="8" id="KW-1185">Reference proteome</keyword>
<dbReference type="PROSITE" id="PS50088">
    <property type="entry name" value="ANK_REPEAT"/>
    <property type="match status" value="1"/>
</dbReference>
<evidence type="ECO:0000256" key="6">
    <source>
        <dbReference type="SAM" id="SignalP"/>
    </source>
</evidence>
<feature type="compositionally biased region" description="Low complexity" evidence="4">
    <location>
        <begin position="1017"/>
        <end position="1030"/>
    </location>
</feature>
<feature type="region of interest" description="Disordered" evidence="4">
    <location>
        <begin position="1274"/>
        <end position="1296"/>
    </location>
</feature>
<evidence type="ECO:0000256" key="2">
    <source>
        <dbReference type="ARBA" id="ARBA00023043"/>
    </source>
</evidence>
<dbReference type="PANTHER" id="PTHR24201">
    <property type="entry name" value="ANK_REP_REGION DOMAIN-CONTAINING PROTEIN"/>
    <property type="match status" value="1"/>
</dbReference>
<dbReference type="Gene3D" id="1.25.40.20">
    <property type="entry name" value="Ankyrin repeat-containing domain"/>
    <property type="match status" value="1"/>
</dbReference>
<feature type="region of interest" description="Disordered" evidence="4">
    <location>
        <begin position="874"/>
        <end position="935"/>
    </location>
</feature>
<evidence type="ECO:0000313" key="8">
    <source>
        <dbReference type="Proteomes" id="UP000241769"/>
    </source>
</evidence>
<feature type="repeat" description="ANK" evidence="3">
    <location>
        <begin position="1133"/>
        <end position="1165"/>
    </location>
</feature>
<keyword evidence="5" id="KW-0812">Transmembrane</keyword>
<dbReference type="Proteomes" id="UP000241769">
    <property type="component" value="Unassembled WGS sequence"/>
</dbReference>
<protein>
    <submittedName>
        <fullName evidence="7">Uncharacterized protein</fullName>
    </submittedName>
</protein>
<dbReference type="EMBL" id="MDYQ01000014">
    <property type="protein sequence ID" value="PRP88127.1"/>
    <property type="molecule type" value="Genomic_DNA"/>
</dbReference>
<reference evidence="7 8" key="1">
    <citation type="journal article" date="2018" name="Genome Biol. Evol.">
        <title>Multiple Roots of Fruiting Body Formation in Amoebozoa.</title>
        <authorList>
            <person name="Hillmann F."/>
            <person name="Forbes G."/>
            <person name="Novohradska S."/>
            <person name="Ferling I."/>
            <person name="Riege K."/>
            <person name="Groth M."/>
            <person name="Westermann M."/>
            <person name="Marz M."/>
            <person name="Spaller T."/>
            <person name="Winckler T."/>
            <person name="Schaap P."/>
            <person name="Glockner G."/>
        </authorList>
    </citation>
    <scope>NUCLEOTIDE SEQUENCE [LARGE SCALE GENOMIC DNA]</scope>
    <source>
        <strain evidence="7 8">Jena</strain>
    </source>
</reference>
<gene>
    <name evidence="7" type="ORF">PROFUN_04218</name>
</gene>
<evidence type="ECO:0000256" key="1">
    <source>
        <dbReference type="ARBA" id="ARBA00022737"/>
    </source>
</evidence>
<evidence type="ECO:0000256" key="4">
    <source>
        <dbReference type="SAM" id="MobiDB-lite"/>
    </source>
</evidence>
<dbReference type="PANTHER" id="PTHR24201:SF15">
    <property type="entry name" value="ANKYRIN REPEAT DOMAIN-CONTAINING PROTEIN 66"/>
    <property type="match status" value="1"/>
</dbReference>
<sequence>MSHRPQWSLFLALFLMVAVDCSLPQGSGKNGITVVDLMPPQTMYFSSNCAGTKECTETNSPGHICANTADSSLNGYVSSGTSPFINVHYNSSITRYIYNVRSSGAENSFSLNYTTGSGGGQGPLVDGQVVGVNSTGIVIDRCLKYSSLGCQSCASQQGCVFCDPYCLSGDSSEPNVNAFCNKTTSTNDYRRCYNCPNYPYYGADCDQFTCFDIPSTNPYVCNGGLCSEPDTCQCLVNNTAGPSCTAAFVTYSDNDCGASTITVVSNTVYRIPLSLRMELLSVGDLVEIFVDFAAIGMQNMQWRLVTTSGGVVQLTNPTGCSTTSTISGWSAQTFSFLYNATNNGSATWRLQISTQDNPVNLASIQLVGRVLTANDTAWTTMKDGCQPVTYSFNNQSSCSNLTSCNVASPNTTCTNTTTDCTSQTTFSWPETVSLQLNSGDILSVQAQFAVHSASAFFLITADASSPVERLDDYGCSDFVETSGSSSQSTMAYFRATAAGVANFSLTFRHTDVDGRNSSGFVTLSTVVITAKKIPHVSLSGACDATVNPGQIYSSPWNVTAYGDTSVSFEGAIQMTTFSPSWQSQFNLGEWFLAAPSGWSDLSVGPCGKFFSTKSKLVQSSRSVVKQGASAGPFGFNLTVESTTNLQSIRVAVEAVNFTRFYTSYPYFNKSAPHTKSSSSSSYTTSTDTSVTTQTTVVTLPQRVEASFIVADSNVSWNGINFQWVMASILGMDPSKIANITYTPTNKRNQATGSVDVVVYPSSGDPSTTSIYDTIYNMEGDDFAPLWVELNVLTVTRLYDSNPQATTPTNTGPIGNKILGGSGGTLALIAGASVGGVVLIIILAVLIYIFIKRNPYSRGAYVSSDKRAPEFALENREDLRREEDEDEYAEGVELESSTIEPPAEAMAPPSAEDESLLPPKYDEISHPSSVSHPSDPILVPINVAKATLARGASVNKMPPSEQTSTPKKGKTPDGTPPSVRKNRTPTRDLNTRGRYTIASYDETAASSMDSITTSSNQSSPVVPRRSAPSESQKSDIGEEEKIPFQAVEASIHGFVPVSKPTPPTPAAVQVARELPPVEVRPKTAALVKPPAKVGFTPVAETLWEAAEHDDIEVLRKLRPEYQGKSGGINPPNAIGDTPLHVACLHGSARAVRWLLRNGAKSRLRNRKGQKASEVAAEAGHAECATIIADYAKDRVRMRDQKKQDAEQKAQTTFGTYMNAENVVDLNNFIQLFKKHVMKEETSYDEIKSLFYLIVEEQHTEFMHYDQFLDWWMSFNEEEEDESEEEEEEGNQSSEEEN</sequence>
<keyword evidence="1" id="KW-0677">Repeat</keyword>
<feature type="signal peptide" evidence="6">
    <location>
        <begin position="1"/>
        <end position="21"/>
    </location>
</feature>
<proteinExistence type="predicted"/>
<comment type="caution">
    <text evidence="7">The sequence shown here is derived from an EMBL/GenBank/DDBJ whole genome shotgun (WGS) entry which is preliminary data.</text>
</comment>
<keyword evidence="2 3" id="KW-0040">ANK repeat</keyword>
<evidence type="ECO:0000256" key="5">
    <source>
        <dbReference type="SAM" id="Phobius"/>
    </source>
</evidence>
<dbReference type="InterPro" id="IPR002110">
    <property type="entry name" value="Ankyrin_rpt"/>
</dbReference>
<keyword evidence="5" id="KW-1133">Transmembrane helix</keyword>
<feature type="transmembrane region" description="Helical" evidence="5">
    <location>
        <begin position="825"/>
        <end position="850"/>
    </location>
</feature>
<feature type="compositionally biased region" description="Polar residues" evidence="4">
    <location>
        <begin position="1003"/>
        <end position="1016"/>
    </location>
</feature>
<dbReference type="SUPFAM" id="SSF48403">
    <property type="entry name" value="Ankyrin repeat"/>
    <property type="match status" value="1"/>
</dbReference>
<dbReference type="InterPro" id="IPR050776">
    <property type="entry name" value="Ank_Repeat/CDKN_Inhibitor"/>
</dbReference>
<organism evidence="7 8">
    <name type="scientific">Planoprotostelium fungivorum</name>
    <dbReference type="NCBI Taxonomy" id="1890364"/>
    <lineage>
        <taxon>Eukaryota</taxon>
        <taxon>Amoebozoa</taxon>
        <taxon>Evosea</taxon>
        <taxon>Variosea</taxon>
        <taxon>Cavosteliida</taxon>
        <taxon>Cavosteliaceae</taxon>
        <taxon>Planoprotostelium</taxon>
    </lineage>
</organism>